<dbReference type="AlphaFoldDB" id="A0A0G4IYM0"/>
<evidence type="ECO:0000256" key="1">
    <source>
        <dbReference type="ARBA" id="ARBA00007637"/>
    </source>
</evidence>
<protein>
    <recommendedName>
        <fullName evidence="6">L-threonine 3-dehydrogenase, mitochondrial</fullName>
        <ecNumber evidence="5">1.1.1.103</ecNumber>
    </recommendedName>
</protein>
<comment type="similarity">
    <text evidence="1">Belongs to the NAD(P)-dependent epimerase/dehydratase family.</text>
</comment>
<evidence type="ECO:0000256" key="5">
    <source>
        <dbReference type="ARBA" id="ARBA00066604"/>
    </source>
</evidence>
<dbReference type="Proteomes" id="UP000039324">
    <property type="component" value="Unassembled WGS sequence"/>
</dbReference>
<comment type="pathway">
    <text evidence="4">Amino-acid degradation; L-threonine degradation via oxydo-reductase pathway; glycine from L-threonine: step 1/2.</text>
</comment>
<feature type="domain" description="NAD-dependent epimerase/dehydratase" evidence="7">
    <location>
        <begin position="42"/>
        <end position="273"/>
    </location>
</feature>
<comment type="function">
    <text evidence="3">Catalyzes the NAD(+)-dependent oxidation of L-threonine to 2-amino-3-ketobutyrate, mediating L-threonine catabolism.</text>
</comment>
<dbReference type="Gene3D" id="3.40.50.720">
    <property type="entry name" value="NAD(P)-binding Rossmann-like Domain"/>
    <property type="match status" value="1"/>
</dbReference>
<evidence type="ECO:0000256" key="3">
    <source>
        <dbReference type="ARBA" id="ARBA00059023"/>
    </source>
</evidence>
<proteinExistence type="inferred from homology"/>
<reference evidence="9 11" key="2">
    <citation type="submission" date="2018-03" db="EMBL/GenBank/DDBJ databases">
        <authorList>
            <person name="Fogelqvist J."/>
        </authorList>
    </citation>
    <scope>NUCLEOTIDE SEQUENCE [LARGE SCALE GENOMIC DNA]</scope>
</reference>
<geneLocation type="mitochondrion" evidence="9"/>
<keyword evidence="10" id="KW-1185">Reference proteome</keyword>
<sequence>MLLATWRRHVSSSAMRYAQMMSSGGYMHSGYSQPESATTTRVLVTGAGGQIGAELVGAFSAIWGADNVIASDIKMPRTNDSQFVYLDVLRFDDMARIVAENRITMVVHLASLLSAVGERNPQLALKLNVRGTEHVLELARANDLKVFIPSSIAAFGATTPREMTPDETITRPNTVYGITKVYSEMLGDYYARRYDVDFRSLRYPGIISPSPPGGGTTDYAVDIYFAALKTGKYTCFLKPDTELPMLYMPDCIMGTCQLLQAPKDALTRTTYNMTGMSFTPATLAASIQKVLPGFQIEYAPDFRQAIADTWPRSIDDSLARRDWQWTPNFDLDRMTRDMLEQIKRLL</sequence>
<dbReference type="SUPFAM" id="SSF51735">
    <property type="entry name" value="NAD(P)-binding Rossmann-fold domains"/>
    <property type="match status" value="1"/>
</dbReference>
<evidence type="ECO:0000313" key="10">
    <source>
        <dbReference type="Proteomes" id="UP000039324"/>
    </source>
</evidence>
<dbReference type="InterPro" id="IPR001509">
    <property type="entry name" value="Epimerase_deHydtase"/>
</dbReference>
<comment type="catalytic activity">
    <reaction evidence="2">
        <text>L-threonine + NAD(+) = (2S)-2-amino-3-oxobutanoate + NADH + H(+)</text>
        <dbReference type="Rhea" id="RHEA:13161"/>
        <dbReference type="ChEBI" id="CHEBI:15378"/>
        <dbReference type="ChEBI" id="CHEBI:57540"/>
        <dbReference type="ChEBI" id="CHEBI:57926"/>
        <dbReference type="ChEBI" id="CHEBI:57945"/>
        <dbReference type="ChEBI" id="CHEBI:78948"/>
        <dbReference type="EC" id="1.1.1.103"/>
    </reaction>
</comment>
<dbReference type="GO" id="GO:0006567">
    <property type="term" value="P:L-threonine catabolic process"/>
    <property type="evidence" value="ECO:0007669"/>
    <property type="project" value="TreeGrafter"/>
</dbReference>
<dbReference type="EC" id="1.1.1.103" evidence="5"/>
<dbReference type="STRING" id="37360.A0A0G4IYM0"/>
<evidence type="ECO:0000256" key="6">
    <source>
        <dbReference type="ARBA" id="ARBA00069940"/>
    </source>
</evidence>
<gene>
    <name evidence="8" type="ORF">PBRA_007840</name>
    <name evidence="9" type="ORF">PLBR_LOCUS7445</name>
</gene>
<evidence type="ECO:0000313" key="9">
    <source>
        <dbReference type="EMBL" id="SPR00230.1"/>
    </source>
</evidence>
<dbReference type="PANTHER" id="PTHR42687">
    <property type="entry name" value="L-THREONINE 3-DEHYDROGENASE"/>
    <property type="match status" value="1"/>
</dbReference>
<organism evidence="8 10">
    <name type="scientific">Plasmodiophora brassicae</name>
    <name type="common">Clubroot disease agent</name>
    <dbReference type="NCBI Taxonomy" id="37360"/>
    <lineage>
        <taxon>Eukaryota</taxon>
        <taxon>Sar</taxon>
        <taxon>Rhizaria</taxon>
        <taxon>Endomyxa</taxon>
        <taxon>Phytomyxea</taxon>
        <taxon>Plasmodiophorida</taxon>
        <taxon>Plasmodiophoridae</taxon>
        <taxon>Plasmodiophora</taxon>
    </lineage>
</organism>
<evidence type="ECO:0000313" key="8">
    <source>
        <dbReference type="EMBL" id="CEP00106.1"/>
    </source>
</evidence>
<dbReference type="OMA" id="HWHASPR"/>
<accession>A0A0G4IYM0</accession>
<evidence type="ECO:0000259" key="7">
    <source>
        <dbReference type="Pfam" id="PF01370"/>
    </source>
</evidence>
<dbReference type="Pfam" id="PF01370">
    <property type="entry name" value="Epimerase"/>
    <property type="match status" value="1"/>
</dbReference>
<keyword evidence="9" id="KW-0496">Mitochondrion</keyword>
<dbReference type="PANTHER" id="PTHR42687:SF1">
    <property type="entry name" value="L-THREONINE 3-DEHYDROGENASE, MITOCHONDRIAL"/>
    <property type="match status" value="1"/>
</dbReference>
<dbReference type="OrthoDB" id="331544at2759"/>
<dbReference type="FunFam" id="3.40.50.720:FF:000077">
    <property type="entry name" value="L-threonine 3-dehydrogenase, mitochondrial"/>
    <property type="match status" value="1"/>
</dbReference>
<dbReference type="InterPro" id="IPR051225">
    <property type="entry name" value="NAD(P)_epim/dehydratase"/>
</dbReference>
<dbReference type="EMBL" id="OVEO01000013">
    <property type="protein sequence ID" value="SPR00230.1"/>
    <property type="molecule type" value="Genomic_DNA"/>
</dbReference>
<dbReference type="Proteomes" id="UP000290189">
    <property type="component" value="Unassembled WGS sequence"/>
</dbReference>
<evidence type="ECO:0000256" key="2">
    <source>
        <dbReference type="ARBA" id="ARBA00050613"/>
    </source>
</evidence>
<evidence type="ECO:0000256" key="4">
    <source>
        <dbReference type="ARBA" id="ARBA00060557"/>
    </source>
</evidence>
<dbReference type="EMBL" id="CDSF01000097">
    <property type="protein sequence ID" value="CEP00106.1"/>
    <property type="molecule type" value="Genomic_DNA"/>
</dbReference>
<dbReference type="InterPro" id="IPR036291">
    <property type="entry name" value="NAD(P)-bd_dom_sf"/>
</dbReference>
<dbReference type="GO" id="GO:0008743">
    <property type="term" value="F:L-threonine 3-dehydrogenase activity"/>
    <property type="evidence" value="ECO:0007669"/>
    <property type="project" value="UniProtKB-EC"/>
</dbReference>
<evidence type="ECO:0000313" key="11">
    <source>
        <dbReference type="Proteomes" id="UP000290189"/>
    </source>
</evidence>
<name>A0A0G4IYM0_PLABS</name>
<reference evidence="8 10" key="1">
    <citation type="submission" date="2015-02" db="EMBL/GenBank/DDBJ databases">
        <authorList>
            <person name="Chooi Y.-H."/>
        </authorList>
    </citation>
    <scope>NUCLEOTIDE SEQUENCE [LARGE SCALE GENOMIC DNA]</scope>
    <source>
        <strain evidence="8">E3</strain>
    </source>
</reference>